<feature type="region of interest" description="Disordered" evidence="1">
    <location>
        <begin position="1"/>
        <end position="26"/>
    </location>
</feature>
<protein>
    <submittedName>
        <fullName evidence="2">Uncharacterized protein</fullName>
    </submittedName>
</protein>
<evidence type="ECO:0000313" key="2">
    <source>
        <dbReference type="EMBL" id="PWJ74858.1"/>
    </source>
</evidence>
<proteinExistence type="predicted"/>
<dbReference type="AlphaFoldDB" id="A0A316BQ49"/>
<sequence>MGVLTRAPNSRRPRKSAGNGGLVGRPDKQRRCKLFTTRLQHPRQCVARRCVAQLSTQVSAQFDTAQRGLLETFFTVSRATVIKLHSATLISGRSSTTFFWNSR</sequence>
<name>A0A316BQ49_PSESE</name>
<dbReference type="Proteomes" id="UP000245396">
    <property type="component" value="Unassembled WGS sequence"/>
</dbReference>
<comment type="caution">
    <text evidence="2">The sequence shown here is derived from an EMBL/GenBank/DDBJ whole genome shotgun (WGS) entry which is preliminary data.</text>
</comment>
<gene>
    <name evidence="2" type="ORF">C7441_12253</name>
</gene>
<evidence type="ECO:0000256" key="1">
    <source>
        <dbReference type="SAM" id="MobiDB-lite"/>
    </source>
</evidence>
<keyword evidence="3" id="KW-1185">Reference proteome</keyword>
<evidence type="ECO:0000313" key="3">
    <source>
        <dbReference type="Proteomes" id="UP000245396"/>
    </source>
</evidence>
<dbReference type="EMBL" id="QGGG01000022">
    <property type="protein sequence ID" value="PWJ74858.1"/>
    <property type="molecule type" value="Genomic_DNA"/>
</dbReference>
<organism evidence="2 3">
    <name type="scientific">Pseudaminobacter salicylatoxidans</name>
    <dbReference type="NCBI Taxonomy" id="93369"/>
    <lineage>
        <taxon>Bacteria</taxon>
        <taxon>Pseudomonadati</taxon>
        <taxon>Pseudomonadota</taxon>
        <taxon>Alphaproteobacteria</taxon>
        <taxon>Hyphomicrobiales</taxon>
        <taxon>Phyllobacteriaceae</taxon>
        <taxon>Pseudaminobacter</taxon>
    </lineage>
</organism>
<accession>A0A316BQ49</accession>
<reference evidence="2 3" key="1">
    <citation type="submission" date="2018-05" db="EMBL/GenBank/DDBJ databases">
        <title>Genomic Encyclopedia of Type Strains, Phase IV (KMG-IV): sequencing the most valuable type-strain genomes for metagenomic binning, comparative biology and taxonomic classification.</title>
        <authorList>
            <person name="Goeker M."/>
        </authorList>
    </citation>
    <scope>NUCLEOTIDE SEQUENCE [LARGE SCALE GENOMIC DNA]</scope>
    <source>
        <strain evidence="2 3">DSM 6986</strain>
    </source>
</reference>